<gene>
    <name evidence="2" type="ORF">CSSPTR1EN2_LOCUS11608</name>
</gene>
<name>A0ABP0U5U3_9BRYO</name>
<keyword evidence="3" id="KW-1185">Reference proteome</keyword>
<dbReference type="EMBL" id="OZ019911">
    <property type="protein sequence ID" value="CAK9213181.1"/>
    <property type="molecule type" value="Genomic_DNA"/>
</dbReference>
<feature type="region of interest" description="Disordered" evidence="1">
    <location>
        <begin position="24"/>
        <end position="55"/>
    </location>
</feature>
<dbReference type="Proteomes" id="UP001497512">
    <property type="component" value="Chromosome 19"/>
</dbReference>
<reference evidence="2" key="1">
    <citation type="submission" date="2024-02" db="EMBL/GenBank/DDBJ databases">
        <authorList>
            <consortium name="ELIXIR-Norway"/>
            <consortium name="Elixir Norway"/>
        </authorList>
    </citation>
    <scope>NUCLEOTIDE SEQUENCE</scope>
</reference>
<sequence>MVQAESDPIADRRERLRALRVAAELASADQGDEEPEKQPPDTTAAEQQKEDPAPVAVVHTLVVGGRFWKGHFQ</sequence>
<evidence type="ECO:0000313" key="3">
    <source>
        <dbReference type="Proteomes" id="UP001497512"/>
    </source>
</evidence>
<evidence type="ECO:0000313" key="2">
    <source>
        <dbReference type="EMBL" id="CAK9213181.1"/>
    </source>
</evidence>
<accession>A0ABP0U5U3</accession>
<proteinExistence type="predicted"/>
<protein>
    <submittedName>
        <fullName evidence="2">Uncharacterized protein</fullName>
    </submittedName>
</protein>
<organism evidence="2 3">
    <name type="scientific">Sphagnum troendelagicum</name>
    <dbReference type="NCBI Taxonomy" id="128251"/>
    <lineage>
        <taxon>Eukaryota</taxon>
        <taxon>Viridiplantae</taxon>
        <taxon>Streptophyta</taxon>
        <taxon>Embryophyta</taxon>
        <taxon>Bryophyta</taxon>
        <taxon>Sphagnophytina</taxon>
        <taxon>Sphagnopsida</taxon>
        <taxon>Sphagnales</taxon>
        <taxon>Sphagnaceae</taxon>
        <taxon>Sphagnum</taxon>
    </lineage>
</organism>
<evidence type="ECO:0000256" key="1">
    <source>
        <dbReference type="SAM" id="MobiDB-lite"/>
    </source>
</evidence>